<evidence type="ECO:0000313" key="2">
    <source>
        <dbReference type="Proteomes" id="UP000643403"/>
    </source>
</evidence>
<sequence length="125" mass="13961">MSPGFDLSLDQRDHYLFARVDGPEDTYEVSVAYWSRLRAECEARGTRRLLVLEALEGNAVPSEARQVVEALVQMGFHDIRIAYVDATEDAALLVSSEIRAAQAGVTARVFRRFDEAESWLLEGVA</sequence>
<comment type="caution">
    <text evidence="1">The sequence shown here is derived from an EMBL/GenBank/DDBJ whole genome shotgun (WGS) entry which is preliminary data.</text>
</comment>
<reference evidence="2" key="1">
    <citation type="journal article" date="2019" name="Int. J. Syst. Evol. Microbiol.">
        <title>The Global Catalogue of Microorganisms (GCM) 10K type strain sequencing project: providing services to taxonomists for standard genome sequencing and annotation.</title>
        <authorList>
            <consortium name="The Broad Institute Genomics Platform"/>
            <consortium name="The Broad Institute Genome Sequencing Center for Infectious Disease"/>
            <person name="Wu L."/>
            <person name="Ma J."/>
        </authorList>
    </citation>
    <scope>NUCLEOTIDE SEQUENCE [LARGE SCALE GENOMIC DNA]</scope>
    <source>
        <strain evidence="2">KCTC 22558</strain>
    </source>
</reference>
<dbReference type="RefSeq" id="WP_189449068.1">
    <property type="nucleotide sequence ID" value="NZ_BMXY01000002.1"/>
</dbReference>
<gene>
    <name evidence="1" type="ORF">GCM10008101_17570</name>
</gene>
<accession>A0ABQ3C5C7</accession>
<name>A0ABQ3C5C7_9GAMM</name>
<proteinExistence type="predicted"/>
<protein>
    <recommendedName>
        <fullName evidence="3">SpoIIAA-like</fullName>
    </recommendedName>
</protein>
<keyword evidence="2" id="KW-1185">Reference proteome</keyword>
<evidence type="ECO:0000313" key="1">
    <source>
        <dbReference type="EMBL" id="GGZ64417.1"/>
    </source>
</evidence>
<organism evidence="1 2">
    <name type="scientific">Cognatilysobacter xinjiangensis</name>
    <dbReference type="NCBI Taxonomy" id="546892"/>
    <lineage>
        <taxon>Bacteria</taxon>
        <taxon>Pseudomonadati</taxon>
        <taxon>Pseudomonadota</taxon>
        <taxon>Gammaproteobacteria</taxon>
        <taxon>Lysobacterales</taxon>
        <taxon>Lysobacteraceae</taxon>
        <taxon>Cognatilysobacter</taxon>
    </lineage>
</organism>
<evidence type="ECO:0008006" key="3">
    <source>
        <dbReference type="Google" id="ProtNLM"/>
    </source>
</evidence>
<dbReference type="EMBL" id="BMXY01000002">
    <property type="protein sequence ID" value="GGZ64417.1"/>
    <property type="molecule type" value="Genomic_DNA"/>
</dbReference>
<dbReference type="Proteomes" id="UP000643403">
    <property type="component" value="Unassembled WGS sequence"/>
</dbReference>